<dbReference type="KEGG" id="cdep:91084714"/>
<dbReference type="RefSeq" id="XP_066066054.1">
    <property type="nucleotide sequence ID" value="XM_066209957.1"/>
</dbReference>
<organism evidence="4 5">
    <name type="scientific">Cryptococcus depauperatus CBS 7841</name>
    <dbReference type="NCBI Taxonomy" id="1295531"/>
    <lineage>
        <taxon>Eukaryota</taxon>
        <taxon>Fungi</taxon>
        <taxon>Dikarya</taxon>
        <taxon>Basidiomycota</taxon>
        <taxon>Agaricomycotina</taxon>
        <taxon>Tremellomycetes</taxon>
        <taxon>Tremellales</taxon>
        <taxon>Cryptococcaceae</taxon>
        <taxon>Cryptococcus</taxon>
    </lineage>
</organism>
<feature type="domain" description="Small ribosomal subunit protein mS35 mitochondrial conserved" evidence="3">
    <location>
        <begin position="78"/>
        <end position="217"/>
    </location>
</feature>
<keyword evidence="1" id="KW-0175">Coiled coil</keyword>
<dbReference type="PANTHER" id="PTHR13490:SF0">
    <property type="entry name" value="SMALL RIBOSOMAL SUBUNIT PROTEIN MS35"/>
    <property type="match status" value="1"/>
</dbReference>
<dbReference type="EMBL" id="CP143784">
    <property type="protein sequence ID" value="WVN85353.1"/>
    <property type="molecule type" value="Genomic_DNA"/>
</dbReference>
<dbReference type="Pfam" id="PF10213">
    <property type="entry name" value="MRP-S28"/>
    <property type="match status" value="1"/>
</dbReference>
<evidence type="ECO:0000313" key="5">
    <source>
        <dbReference type="Proteomes" id="UP000094043"/>
    </source>
</evidence>
<dbReference type="GO" id="GO:0005763">
    <property type="term" value="C:mitochondrial small ribosomal subunit"/>
    <property type="evidence" value="ECO:0007669"/>
    <property type="project" value="TreeGrafter"/>
</dbReference>
<evidence type="ECO:0000256" key="2">
    <source>
        <dbReference type="SAM" id="MobiDB-lite"/>
    </source>
</evidence>
<dbReference type="InterPro" id="IPR019349">
    <property type="entry name" value="Ribosomal_mS35_mit"/>
</dbReference>
<dbReference type="OrthoDB" id="283424at2759"/>
<reference evidence="4" key="1">
    <citation type="submission" date="2016-06" db="EMBL/GenBank/DDBJ databases">
        <authorList>
            <person name="Cuomo C."/>
            <person name="Litvintseva A."/>
            <person name="Heitman J."/>
            <person name="Chen Y."/>
            <person name="Sun S."/>
            <person name="Springer D."/>
            <person name="Dromer F."/>
            <person name="Young S."/>
            <person name="Zeng Q."/>
            <person name="Chapman S."/>
            <person name="Gujja S."/>
            <person name="Saif S."/>
            <person name="Birren B."/>
        </authorList>
    </citation>
    <scope>NUCLEOTIDE SEQUENCE</scope>
    <source>
        <strain evidence="4">CBS 7841</strain>
    </source>
</reference>
<dbReference type="PANTHER" id="PTHR13490">
    <property type="entry name" value="MITOCHONDRIAL 28S RIBOSOMAL PROTEIN S28"/>
    <property type="match status" value="1"/>
</dbReference>
<keyword evidence="5" id="KW-1185">Reference proteome</keyword>
<dbReference type="GeneID" id="91084714"/>
<reference evidence="4" key="2">
    <citation type="journal article" date="2022" name="Elife">
        <title>Obligate sexual reproduction of a homothallic fungus closely related to the Cryptococcus pathogenic species complex.</title>
        <authorList>
            <person name="Passer A.R."/>
            <person name="Clancey S.A."/>
            <person name="Shea T."/>
            <person name="David-Palma M."/>
            <person name="Averette A.F."/>
            <person name="Boekhout T."/>
            <person name="Porcel B.M."/>
            <person name="Nowrousian M."/>
            <person name="Cuomo C.A."/>
            <person name="Sun S."/>
            <person name="Heitman J."/>
            <person name="Coelho M.A."/>
        </authorList>
    </citation>
    <scope>NUCLEOTIDE SEQUENCE</scope>
    <source>
        <strain evidence="4">CBS 7841</strain>
    </source>
</reference>
<evidence type="ECO:0000259" key="3">
    <source>
        <dbReference type="Pfam" id="PF10213"/>
    </source>
</evidence>
<feature type="compositionally biased region" description="Polar residues" evidence="2">
    <location>
        <begin position="1"/>
        <end position="12"/>
    </location>
</feature>
<dbReference type="AlphaFoldDB" id="A0A1E3HS33"/>
<protein>
    <recommendedName>
        <fullName evidence="3">Small ribosomal subunit protein mS35 mitochondrial conserved domain-containing protein</fullName>
    </recommendedName>
</protein>
<evidence type="ECO:0000313" key="4">
    <source>
        <dbReference type="EMBL" id="WVN85353.1"/>
    </source>
</evidence>
<accession>A0A1E3HS33</accession>
<reference evidence="4" key="3">
    <citation type="submission" date="2024-01" db="EMBL/GenBank/DDBJ databases">
        <authorList>
            <person name="Coelho M.A."/>
            <person name="David-Palma M."/>
            <person name="Shea T."/>
            <person name="Sun S."/>
            <person name="Cuomo C.A."/>
            <person name="Heitman J."/>
        </authorList>
    </citation>
    <scope>NUCLEOTIDE SEQUENCE</scope>
    <source>
        <strain evidence="4">CBS 7841</strain>
    </source>
</reference>
<sequence>MSRRQLTTSATALASRGAANPTGLSARARPWSYKNTPKFGYDDTTSLGWLRMFRIQDAEGLVKKVVEDKEVLRAANKFKFTPPTAPIRLTTTLDLSKPTSRFQTKSVLLIPVASLPLPTPEALHRIKLLAGPRWTPGRPGKNEFYKDEEPLGKEGWIKISEERFENAQQNRRSASDMLERLVEAASDSKSPLPADIPIDTRHLIARHRKKRSRQNPFFWTSGQMFLPRLPTVGGIKGFPVEWLPEEIREKAVKA</sequence>
<dbReference type="Proteomes" id="UP000094043">
    <property type="component" value="Chromosome 1"/>
</dbReference>
<feature type="coiled-coil region" evidence="1">
    <location>
        <begin position="157"/>
        <end position="184"/>
    </location>
</feature>
<dbReference type="InterPro" id="IPR039848">
    <property type="entry name" value="Ribosomal_mS35_mt"/>
</dbReference>
<dbReference type="GO" id="GO:0003735">
    <property type="term" value="F:structural constituent of ribosome"/>
    <property type="evidence" value="ECO:0007669"/>
    <property type="project" value="InterPro"/>
</dbReference>
<dbReference type="GO" id="GO:0032543">
    <property type="term" value="P:mitochondrial translation"/>
    <property type="evidence" value="ECO:0007669"/>
    <property type="project" value="InterPro"/>
</dbReference>
<dbReference type="VEuPathDB" id="FungiDB:L203_06115"/>
<name>A0A1E3HS33_9TREE</name>
<proteinExistence type="predicted"/>
<feature type="region of interest" description="Disordered" evidence="2">
    <location>
        <begin position="1"/>
        <end position="29"/>
    </location>
</feature>
<evidence type="ECO:0000256" key="1">
    <source>
        <dbReference type="SAM" id="Coils"/>
    </source>
</evidence>
<gene>
    <name evidence="4" type="ORF">L203_100498</name>
</gene>